<organism evidence="3 4">
    <name type="scientific">Candidatus Wolfebacteria bacterium CG1_02_39_135</name>
    <dbReference type="NCBI Taxonomy" id="1805425"/>
    <lineage>
        <taxon>Bacteria</taxon>
        <taxon>Candidatus Wolfeibacteriota</taxon>
    </lineage>
</organism>
<evidence type="ECO:0000313" key="3">
    <source>
        <dbReference type="EMBL" id="OIO65059.1"/>
    </source>
</evidence>
<dbReference type="EMBL" id="MNWX01000029">
    <property type="protein sequence ID" value="OIO65059.1"/>
    <property type="molecule type" value="Genomic_DNA"/>
</dbReference>
<dbReference type="InterPro" id="IPR005530">
    <property type="entry name" value="SPW"/>
</dbReference>
<proteinExistence type="predicted"/>
<protein>
    <recommendedName>
        <fullName evidence="2">SPW repeat-containing integral membrane domain-containing protein</fullName>
    </recommendedName>
</protein>
<dbReference type="Pfam" id="PF03779">
    <property type="entry name" value="SPW"/>
    <property type="match status" value="1"/>
</dbReference>
<sequence length="62" mass="6932">MKYLNWIQLVLGLWIFVSPWILGFSDISTALWSNVIVGALVVIFALWELFGSKSPAPLGPQQ</sequence>
<feature type="transmembrane region" description="Helical" evidence="1">
    <location>
        <begin position="31"/>
        <end position="50"/>
    </location>
</feature>
<feature type="domain" description="SPW repeat-containing integral membrane" evidence="2">
    <location>
        <begin position="5"/>
        <end position="51"/>
    </location>
</feature>
<keyword evidence="1" id="KW-1133">Transmembrane helix</keyword>
<dbReference type="AlphaFoldDB" id="A0A1J4XUT4"/>
<accession>A0A1J4XUT4</accession>
<evidence type="ECO:0000259" key="2">
    <source>
        <dbReference type="Pfam" id="PF03779"/>
    </source>
</evidence>
<keyword evidence="1" id="KW-0812">Transmembrane</keyword>
<gene>
    <name evidence="3" type="ORF">AUJ30_01565</name>
</gene>
<keyword evidence="1" id="KW-0472">Membrane</keyword>
<dbReference type="Proteomes" id="UP000182693">
    <property type="component" value="Unassembled WGS sequence"/>
</dbReference>
<name>A0A1J4XUT4_9BACT</name>
<evidence type="ECO:0000313" key="4">
    <source>
        <dbReference type="Proteomes" id="UP000182693"/>
    </source>
</evidence>
<comment type="caution">
    <text evidence="3">The sequence shown here is derived from an EMBL/GenBank/DDBJ whole genome shotgun (WGS) entry which is preliminary data.</text>
</comment>
<reference evidence="3 4" key="1">
    <citation type="journal article" date="2016" name="Environ. Microbiol.">
        <title>Genomic resolution of a cold subsurface aquifer community provides metabolic insights for novel microbes adapted to high CO concentrations.</title>
        <authorList>
            <person name="Probst A.J."/>
            <person name="Castelle C.J."/>
            <person name="Singh A."/>
            <person name="Brown C.T."/>
            <person name="Anantharaman K."/>
            <person name="Sharon I."/>
            <person name="Hug L.A."/>
            <person name="Burstein D."/>
            <person name="Emerson J.B."/>
            <person name="Thomas B.C."/>
            <person name="Banfield J.F."/>
        </authorList>
    </citation>
    <scope>NUCLEOTIDE SEQUENCE [LARGE SCALE GENOMIC DNA]</scope>
    <source>
        <strain evidence="3">CG1_02_39_135</strain>
    </source>
</reference>
<dbReference type="STRING" id="1805425.AUJ30_01565"/>
<evidence type="ECO:0000256" key="1">
    <source>
        <dbReference type="SAM" id="Phobius"/>
    </source>
</evidence>
<feature type="transmembrane region" description="Helical" evidence="1">
    <location>
        <begin position="6"/>
        <end position="24"/>
    </location>
</feature>